<feature type="compositionally biased region" description="Low complexity" evidence="1">
    <location>
        <begin position="43"/>
        <end position="58"/>
    </location>
</feature>
<evidence type="ECO:0000256" key="1">
    <source>
        <dbReference type="SAM" id="MobiDB-lite"/>
    </source>
</evidence>
<dbReference type="GO" id="GO:0047669">
    <property type="term" value="F:amylosucrase activity"/>
    <property type="evidence" value="ECO:0007669"/>
    <property type="project" value="UniProtKB-EC"/>
</dbReference>
<accession>A0A6J4QCH8</accession>
<dbReference type="InterPro" id="IPR013780">
    <property type="entry name" value="Glyco_hydro_b"/>
</dbReference>
<name>A0A6J4QCH8_9PSEU</name>
<dbReference type="EMBL" id="CADCUS010000545">
    <property type="protein sequence ID" value="CAA9440814.1"/>
    <property type="molecule type" value="Genomic_DNA"/>
</dbReference>
<keyword evidence="3" id="KW-0328">Glycosyltransferase</keyword>
<dbReference type="SUPFAM" id="SSF51445">
    <property type="entry name" value="(Trans)glycosidases"/>
    <property type="match status" value="1"/>
</dbReference>
<dbReference type="CDD" id="cd11324">
    <property type="entry name" value="AmyAc_Amylosucrase"/>
    <property type="match status" value="1"/>
</dbReference>
<feature type="compositionally biased region" description="Basic and acidic residues" evidence="1">
    <location>
        <begin position="30"/>
        <end position="41"/>
    </location>
</feature>
<gene>
    <name evidence="3" type="ORF">AVDCRST_MAG66-3950</name>
</gene>
<dbReference type="InterPro" id="IPR006047">
    <property type="entry name" value="GH13_cat_dom"/>
</dbReference>
<dbReference type="PANTHER" id="PTHR10357:SF213">
    <property type="entry name" value="ALPHA AMYLASE CATALYTIC REGION"/>
    <property type="match status" value="1"/>
</dbReference>
<dbReference type="InterPro" id="IPR044077">
    <property type="entry name" value="Amylosucrase"/>
</dbReference>
<evidence type="ECO:0000313" key="3">
    <source>
        <dbReference type="EMBL" id="CAA9440814.1"/>
    </source>
</evidence>
<dbReference type="Gene3D" id="1.10.1740.10">
    <property type="match status" value="1"/>
</dbReference>
<organism evidence="3">
    <name type="scientific">uncultured Pseudonocardia sp</name>
    <dbReference type="NCBI Taxonomy" id="211455"/>
    <lineage>
        <taxon>Bacteria</taxon>
        <taxon>Bacillati</taxon>
        <taxon>Actinomycetota</taxon>
        <taxon>Actinomycetes</taxon>
        <taxon>Pseudonocardiales</taxon>
        <taxon>Pseudonocardiaceae</taxon>
        <taxon>Pseudonocardia</taxon>
        <taxon>environmental samples</taxon>
    </lineage>
</organism>
<evidence type="ECO:0000259" key="2">
    <source>
        <dbReference type="SMART" id="SM00642"/>
    </source>
</evidence>
<dbReference type="InterPro" id="IPR017853">
    <property type="entry name" value="GH"/>
</dbReference>
<reference evidence="3" key="1">
    <citation type="submission" date="2020-02" db="EMBL/GenBank/DDBJ databases">
        <authorList>
            <person name="Meier V. D."/>
        </authorList>
    </citation>
    <scope>NUCLEOTIDE SEQUENCE</scope>
    <source>
        <strain evidence="3">AVDCRST_MAG66</strain>
    </source>
</reference>
<proteinExistence type="predicted"/>
<dbReference type="AlphaFoldDB" id="A0A6J4QCH8"/>
<feature type="domain" description="Glycosyl hydrolase family 13 catalytic" evidence="2">
    <location>
        <begin position="139"/>
        <end position="595"/>
    </location>
</feature>
<dbReference type="GO" id="GO:0005975">
    <property type="term" value="P:carbohydrate metabolic process"/>
    <property type="evidence" value="ECO:0007669"/>
    <property type="project" value="InterPro"/>
</dbReference>
<sequence>LGPSAAAAQQAHGGRTVLPPRPDAWQDGAVIHDRPDGERRARAAQAAARAPRGLTAQARRLPGPAEADAFLTRLDVRFTDVHAPIESLYGDGDGDDLVERLLRLALRAAAARPAELRTLDRRREIDPRWYQHPRTVGYVAYTDRFAGTLRGLHDRLDHLAELGVTYLHLMPLLAPREGENDGGYAVADYRAVDPRLGTMDDLSELAAALRERGMSLCVDLVLNHTAREHPWARGWLAGDEEYAGFYLSFPDRTVPDAYEATVVDVFPDRAPGSFTRVPGAGWVWTTFFDYQWDLDWTNPRVFTAMLDTILWLADRGVEILRLDAVPFMGKRLGTTCMNQPEVHDIVQALHALTTLAAPAVAFKAEAIVAPDDLVGYLGGHDRYRPECELAYHNQLMVVLWSSIATKDARLATQALRRLRPIPSETSWATYVRCHDDIGWAVSEQDARAVGYDPVAHRDFLNAFFSGEFPFSFARGARFGANPDTGDARISGSAAALAGIVEARERGDAGALEAGVRRVVLLHAVVYAWGGVPLLYMGDELAQGNDDAYLADPARAHDNRWMHRPFFDAGAAAGRHDPATVEGRVFGWLRALAEARAGQPALHAAGESAVLTPDSPYVLAWRRRHPRSGNFVGLANFAEHPVTLAPGLLDGLGRLDTVLSSDGPLRVHQGRFVLPGLGFVWLAEP</sequence>
<dbReference type="EC" id="2.4.1.4" evidence="3"/>
<feature type="region of interest" description="Disordered" evidence="1">
    <location>
        <begin position="1"/>
        <end position="61"/>
    </location>
</feature>
<dbReference type="Gene3D" id="2.60.40.1180">
    <property type="entry name" value="Golgi alpha-mannosidase II"/>
    <property type="match status" value="1"/>
</dbReference>
<dbReference type="Gene3D" id="3.20.20.80">
    <property type="entry name" value="Glycosidases"/>
    <property type="match status" value="1"/>
</dbReference>
<dbReference type="Pfam" id="PF00128">
    <property type="entry name" value="Alpha-amylase"/>
    <property type="match status" value="1"/>
</dbReference>
<feature type="non-terminal residue" evidence="3">
    <location>
        <position position="1"/>
    </location>
</feature>
<dbReference type="InterPro" id="IPR045857">
    <property type="entry name" value="O16G_dom_2"/>
</dbReference>
<dbReference type="SMART" id="SM00642">
    <property type="entry name" value="Aamy"/>
    <property type="match status" value="1"/>
</dbReference>
<dbReference type="PANTHER" id="PTHR10357">
    <property type="entry name" value="ALPHA-AMYLASE FAMILY MEMBER"/>
    <property type="match status" value="1"/>
</dbReference>
<protein>
    <submittedName>
        <fullName evidence="3">GH13_4 / GH13_16 / GH13 / GH13_36 / GH13_ 29 / GH13_31 / GH13_17 / GH13_40 / GH13_30 / GH13 _18 / GH13_23 / GH13_35 / GH13_2 / GH13_1</fullName>
        <ecNumber evidence="3">2.4.1.4</ecNumber>
    </submittedName>
</protein>
<dbReference type="Gene3D" id="3.90.400.10">
    <property type="entry name" value="Oligo-1,6-glucosidase, Domain 2"/>
    <property type="match status" value="1"/>
</dbReference>
<keyword evidence="3" id="KW-0808">Transferase</keyword>